<keyword evidence="3" id="KW-1185">Reference proteome</keyword>
<sequence length="95" mass="9965">MKQMLTVSGGVLFAIAIISAIFGGGFFIQKLQFEQELANRGDFNKTVSKIIGLDEFNKQKLEGIQTGVNTSFAVAGISGVLGIGLAIAGKTKTAQ</sequence>
<keyword evidence="1" id="KW-1133">Transmembrane helix</keyword>
<gene>
    <name evidence="2" type="ORF">IQ247_01060</name>
</gene>
<accession>A0A8J7EYF3</accession>
<name>A0A8J7EYF3_9CYAN</name>
<feature type="transmembrane region" description="Helical" evidence="1">
    <location>
        <begin position="70"/>
        <end position="89"/>
    </location>
</feature>
<keyword evidence="1" id="KW-0472">Membrane</keyword>
<keyword evidence="1" id="KW-0812">Transmembrane</keyword>
<dbReference type="EMBL" id="JADEWL010000002">
    <property type="protein sequence ID" value="MBE9211322.1"/>
    <property type="molecule type" value="Genomic_DNA"/>
</dbReference>
<comment type="caution">
    <text evidence="2">The sequence shown here is derived from an EMBL/GenBank/DDBJ whole genome shotgun (WGS) entry which is preliminary data.</text>
</comment>
<evidence type="ECO:0000256" key="1">
    <source>
        <dbReference type="SAM" id="Phobius"/>
    </source>
</evidence>
<dbReference type="Proteomes" id="UP000620559">
    <property type="component" value="Unassembled WGS sequence"/>
</dbReference>
<reference evidence="2" key="1">
    <citation type="submission" date="2020-10" db="EMBL/GenBank/DDBJ databases">
        <authorList>
            <person name="Castelo-Branco R."/>
            <person name="Eusebio N."/>
            <person name="Adriana R."/>
            <person name="Vieira A."/>
            <person name="Brugerolle De Fraissinette N."/>
            <person name="Rezende De Castro R."/>
            <person name="Schneider M.P."/>
            <person name="Vasconcelos V."/>
            <person name="Leao P.N."/>
        </authorList>
    </citation>
    <scope>NUCLEOTIDE SEQUENCE</scope>
    <source>
        <strain evidence="2">LEGE 06105</strain>
    </source>
</reference>
<dbReference type="RefSeq" id="WP_193916022.1">
    <property type="nucleotide sequence ID" value="NZ_JADEWL010000002.1"/>
</dbReference>
<feature type="transmembrane region" description="Helical" evidence="1">
    <location>
        <begin position="7"/>
        <end position="28"/>
    </location>
</feature>
<organism evidence="2 3">
    <name type="scientific">Plectonema cf. radiosum LEGE 06105</name>
    <dbReference type="NCBI Taxonomy" id="945769"/>
    <lineage>
        <taxon>Bacteria</taxon>
        <taxon>Bacillati</taxon>
        <taxon>Cyanobacteriota</taxon>
        <taxon>Cyanophyceae</taxon>
        <taxon>Oscillatoriophycideae</taxon>
        <taxon>Oscillatoriales</taxon>
        <taxon>Microcoleaceae</taxon>
        <taxon>Plectonema</taxon>
    </lineage>
</organism>
<proteinExistence type="predicted"/>
<dbReference type="AlphaFoldDB" id="A0A8J7EYF3"/>
<evidence type="ECO:0000313" key="2">
    <source>
        <dbReference type="EMBL" id="MBE9211322.1"/>
    </source>
</evidence>
<evidence type="ECO:0000313" key="3">
    <source>
        <dbReference type="Proteomes" id="UP000620559"/>
    </source>
</evidence>
<protein>
    <submittedName>
        <fullName evidence="2">Uncharacterized protein</fullName>
    </submittedName>
</protein>